<evidence type="ECO:0000256" key="1">
    <source>
        <dbReference type="SAM" id="Phobius"/>
    </source>
</evidence>
<keyword evidence="1" id="KW-0472">Membrane</keyword>
<feature type="transmembrane region" description="Helical" evidence="1">
    <location>
        <begin position="83"/>
        <end position="104"/>
    </location>
</feature>
<evidence type="ECO:0000313" key="2">
    <source>
        <dbReference type="EMBL" id="MPM90532.1"/>
    </source>
</evidence>
<reference evidence="2" key="1">
    <citation type="submission" date="2019-08" db="EMBL/GenBank/DDBJ databases">
        <authorList>
            <person name="Kucharzyk K."/>
            <person name="Murdoch R.W."/>
            <person name="Higgins S."/>
            <person name="Loffler F."/>
        </authorList>
    </citation>
    <scope>NUCLEOTIDE SEQUENCE</scope>
</reference>
<comment type="caution">
    <text evidence="2">The sequence shown here is derived from an EMBL/GenBank/DDBJ whole genome shotgun (WGS) entry which is preliminary data.</text>
</comment>
<protein>
    <submittedName>
        <fullName evidence="2">Uncharacterized protein</fullName>
    </submittedName>
</protein>
<dbReference type="AlphaFoldDB" id="A0A645DPX0"/>
<sequence length="111" mass="12518">MYGQYDPTQYESNKYSAYLDLIKEAIQVVATYNIDTMNKAPTNIVIEKQYNNNQSGGNFQTGDNSTVSNTVPSDEKNWFSKEVVKTILAFISGVGATLLAQYLMRLFGWIK</sequence>
<keyword evidence="1" id="KW-1133">Transmembrane helix</keyword>
<name>A0A645DPX0_9ZZZZ</name>
<accession>A0A645DPX0</accession>
<gene>
    <name evidence="2" type="ORF">SDC9_137653</name>
</gene>
<dbReference type="EMBL" id="VSSQ01037761">
    <property type="protein sequence ID" value="MPM90532.1"/>
    <property type="molecule type" value="Genomic_DNA"/>
</dbReference>
<proteinExistence type="predicted"/>
<organism evidence="2">
    <name type="scientific">bioreactor metagenome</name>
    <dbReference type="NCBI Taxonomy" id="1076179"/>
    <lineage>
        <taxon>unclassified sequences</taxon>
        <taxon>metagenomes</taxon>
        <taxon>ecological metagenomes</taxon>
    </lineage>
</organism>
<keyword evidence="1" id="KW-0812">Transmembrane</keyword>